<protein>
    <submittedName>
        <fullName evidence="2">CHAP domain protein</fullName>
        <ecNumber evidence="2">3.5.1.28</ecNumber>
    </submittedName>
</protein>
<dbReference type="PROSITE" id="PS50911">
    <property type="entry name" value="CHAP"/>
    <property type="match status" value="1"/>
</dbReference>
<reference evidence="2 3" key="1">
    <citation type="submission" date="2014-03" db="EMBL/GenBank/DDBJ databases">
        <title>Genomics of Bifidobacteria.</title>
        <authorList>
            <person name="Ventura M."/>
            <person name="Milani C."/>
            <person name="Lugli G.A."/>
        </authorList>
    </citation>
    <scope>NUCLEOTIDE SEQUENCE [LARGE SCALE GENOMIC DNA]</scope>
    <source>
        <strain evidence="2 3">DSM 22767</strain>
    </source>
</reference>
<accession>A0A086ZJW3</accession>
<organism evidence="2 3">
    <name type="scientific">Bifidobacterium bohemicum DSM 22767</name>
    <dbReference type="NCBI Taxonomy" id="1437606"/>
    <lineage>
        <taxon>Bacteria</taxon>
        <taxon>Bacillati</taxon>
        <taxon>Actinomycetota</taxon>
        <taxon>Actinomycetes</taxon>
        <taxon>Bifidobacteriales</taxon>
        <taxon>Bifidobacteriaceae</taxon>
        <taxon>Bifidobacterium</taxon>
    </lineage>
</organism>
<dbReference type="RefSeq" id="WP_052118107.1">
    <property type="nucleotide sequence ID" value="NZ_JDUS01000001.1"/>
</dbReference>
<dbReference type="InterPro" id="IPR038765">
    <property type="entry name" value="Papain-like_cys_pep_sf"/>
</dbReference>
<comment type="caution">
    <text evidence="2">The sequence shown here is derived from an EMBL/GenBank/DDBJ whole genome shotgun (WGS) entry which is preliminary data.</text>
</comment>
<feature type="domain" description="Peptidase C51" evidence="1">
    <location>
        <begin position="50"/>
        <end position="182"/>
    </location>
</feature>
<name>A0A086ZJW3_9BIFI</name>
<dbReference type="Gene3D" id="3.90.1720.10">
    <property type="entry name" value="endopeptidase domain like (from Nostoc punctiforme)"/>
    <property type="match status" value="1"/>
</dbReference>
<dbReference type="GO" id="GO:0008745">
    <property type="term" value="F:N-acetylmuramoyl-L-alanine amidase activity"/>
    <property type="evidence" value="ECO:0007669"/>
    <property type="project" value="UniProtKB-EC"/>
</dbReference>
<evidence type="ECO:0000259" key="1">
    <source>
        <dbReference type="PROSITE" id="PS50911"/>
    </source>
</evidence>
<dbReference type="STRING" id="1437606.BBOH_0286"/>
<sequence>MIIAHNVGEGSLKITSTPRNMWKCLENEHRIIGGGQSCNIGRLSPLLVLNSDGRHVNVEATGTDQSSVTYERFQCTWWAFIRRRQIGRPVDPYMGNGAQWNDSAAKLGYPVSRSPRPGDVMCFEAGVHGTDPVYGRVAVVEEVEDDGSIIISQSGTGWMAVVIETISPQQLKAMGDGISFIH</sequence>
<proteinExistence type="predicted"/>
<evidence type="ECO:0000313" key="2">
    <source>
        <dbReference type="EMBL" id="KFI46813.1"/>
    </source>
</evidence>
<dbReference type="Pfam" id="PF05257">
    <property type="entry name" value="CHAP"/>
    <property type="match status" value="1"/>
</dbReference>
<keyword evidence="3" id="KW-1185">Reference proteome</keyword>
<dbReference type="EMBL" id="JGYP01000001">
    <property type="protein sequence ID" value="KFI46813.1"/>
    <property type="molecule type" value="Genomic_DNA"/>
</dbReference>
<keyword evidence="2" id="KW-0378">Hydrolase</keyword>
<dbReference type="Proteomes" id="UP000029096">
    <property type="component" value="Unassembled WGS sequence"/>
</dbReference>
<dbReference type="InterPro" id="IPR007921">
    <property type="entry name" value="CHAP_dom"/>
</dbReference>
<gene>
    <name evidence="2" type="ORF">BBOH_0286</name>
</gene>
<dbReference type="eggNOG" id="COG3942">
    <property type="taxonomic scope" value="Bacteria"/>
</dbReference>
<dbReference type="SUPFAM" id="SSF54001">
    <property type="entry name" value="Cysteine proteinases"/>
    <property type="match status" value="1"/>
</dbReference>
<dbReference type="EC" id="3.5.1.28" evidence="2"/>
<evidence type="ECO:0000313" key="3">
    <source>
        <dbReference type="Proteomes" id="UP000029096"/>
    </source>
</evidence>
<dbReference type="AlphaFoldDB" id="A0A086ZJW3"/>